<dbReference type="AlphaFoldDB" id="A0A0R2DR24"/>
<dbReference type="Gene3D" id="3.40.50.150">
    <property type="entry name" value="Vaccinia Virus protein VP39"/>
    <property type="match status" value="1"/>
</dbReference>
<evidence type="ECO:0000313" key="4">
    <source>
        <dbReference type="Proteomes" id="UP000050961"/>
    </source>
</evidence>
<dbReference type="InterPro" id="IPR052933">
    <property type="entry name" value="DNA_Protect_Modify"/>
</dbReference>
<organism evidence="3 4">
    <name type="scientific">Liquorilactobacillus sucicola DSM 21376 = JCM 15457</name>
    <dbReference type="NCBI Taxonomy" id="1423806"/>
    <lineage>
        <taxon>Bacteria</taxon>
        <taxon>Bacillati</taxon>
        <taxon>Bacillota</taxon>
        <taxon>Bacilli</taxon>
        <taxon>Lactobacillales</taxon>
        <taxon>Lactobacillaceae</taxon>
        <taxon>Liquorilactobacillus</taxon>
    </lineage>
</organism>
<dbReference type="SUPFAM" id="SSF53335">
    <property type="entry name" value="S-adenosyl-L-methionine-dependent methyltransferases"/>
    <property type="match status" value="1"/>
</dbReference>
<dbReference type="Gene3D" id="1.10.150.470">
    <property type="match status" value="1"/>
</dbReference>
<dbReference type="GO" id="GO:0032259">
    <property type="term" value="P:methylation"/>
    <property type="evidence" value="ECO:0007669"/>
    <property type="project" value="UniProtKB-KW"/>
</dbReference>
<accession>A0A0R2DR24</accession>
<feature type="domain" description="DNA methylase adenine-specific" evidence="1">
    <location>
        <begin position="112"/>
        <end position="313"/>
    </location>
</feature>
<protein>
    <submittedName>
        <fullName evidence="3">Adenine-specific DNA methylase</fullName>
    </submittedName>
</protein>
<evidence type="ECO:0000313" key="3">
    <source>
        <dbReference type="EMBL" id="KRN06446.1"/>
    </source>
</evidence>
<dbReference type="PATRIC" id="fig|1423806.3.peg.1084"/>
<dbReference type="Pfam" id="PF02384">
    <property type="entry name" value="N6_Mtase"/>
    <property type="match status" value="1"/>
</dbReference>
<dbReference type="STRING" id="1423806.FD15_GL001067"/>
<name>A0A0R2DR24_9LACO</name>
<keyword evidence="4" id="KW-1185">Reference proteome</keyword>
<proteinExistence type="predicted"/>
<dbReference type="PANTHER" id="PTHR41313">
    <property type="entry name" value="ADENINE-SPECIFIC METHYLTRANSFERASE"/>
    <property type="match status" value="1"/>
</dbReference>
<dbReference type="InterPro" id="IPR016843">
    <property type="entry name" value="S-AdoMet-dep_Ade-MeTrfase_prd"/>
</dbReference>
<sequence length="336" mass="38048">MTLEKIERFYKKFEQAVDLLQKDLTVSYLDAIIETGDNLADGGRLLVEDGKPSAEVRQQLTALYEQLLAMSMAPEELRQVVQFALVKANQIDKIQANHQMTPDTIGFLVEYLLEKVLIKNASYKILDISVGTGNLLSTIYYRMMTNGYKEVKLYGVDNDDTLLSIASMSARLQKTPTELFHQDAIDNLVTPKVDAVVSDLPVGYYPLDEKVVNFKTRAKKGHSYVHHLLIEQALLQLVPGGYGFFIVPRGLFETKETQGLLHVIQEQAYFQGMLNLPEDLFVDKNSEKALLLLQKHGGKGQQVEQVLIGDFPPLKNKEEFAHFLERIDNWADKNLD</sequence>
<dbReference type="PANTHER" id="PTHR41313:SF1">
    <property type="entry name" value="DNA METHYLASE ADENINE-SPECIFIC DOMAIN-CONTAINING PROTEIN"/>
    <property type="match status" value="1"/>
</dbReference>
<evidence type="ECO:0000259" key="1">
    <source>
        <dbReference type="Pfam" id="PF02384"/>
    </source>
</evidence>
<dbReference type="EMBL" id="AYZF01000011">
    <property type="protein sequence ID" value="KRN06446.1"/>
    <property type="molecule type" value="Genomic_DNA"/>
</dbReference>
<dbReference type="Pfam" id="PF21106">
    <property type="entry name" value="YtxK_like"/>
    <property type="match status" value="1"/>
</dbReference>
<dbReference type="InterPro" id="IPR048375">
    <property type="entry name" value="YtxK-like_N"/>
</dbReference>
<dbReference type="PIRSF" id="PIRSF026567">
    <property type="entry name" value="Adenine_mtase_bact_prd"/>
    <property type="match status" value="1"/>
</dbReference>
<evidence type="ECO:0000259" key="2">
    <source>
        <dbReference type="Pfam" id="PF21106"/>
    </source>
</evidence>
<keyword evidence="3" id="KW-0808">Transferase</keyword>
<reference evidence="3 4" key="1">
    <citation type="journal article" date="2015" name="Genome Announc.">
        <title>Expanding the biotechnology potential of lactobacilli through comparative genomics of 213 strains and associated genera.</title>
        <authorList>
            <person name="Sun Z."/>
            <person name="Harris H.M."/>
            <person name="McCann A."/>
            <person name="Guo C."/>
            <person name="Argimon S."/>
            <person name="Zhang W."/>
            <person name="Yang X."/>
            <person name="Jeffery I.B."/>
            <person name="Cooney J.C."/>
            <person name="Kagawa T.F."/>
            <person name="Liu W."/>
            <person name="Song Y."/>
            <person name="Salvetti E."/>
            <person name="Wrobel A."/>
            <person name="Rasinkangas P."/>
            <person name="Parkhill J."/>
            <person name="Rea M.C."/>
            <person name="O'Sullivan O."/>
            <person name="Ritari J."/>
            <person name="Douillard F.P."/>
            <person name="Paul Ross R."/>
            <person name="Yang R."/>
            <person name="Briner A.E."/>
            <person name="Felis G.E."/>
            <person name="de Vos W.M."/>
            <person name="Barrangou R."/>
            <person name="Klaenhammer T.R."/>
            <person name="Caufield P.W."/>
            <person name="Cui Y."/>
            <person name="Zhang H."/>
            <person name="O'Toole P.W."/>
        </authorList>
    </citation>
    <scope>NUCLEOTIDE SEQUENCE [LARGE SCALE GENOMIC DNA]</scope>
    <source>
        <strain evidence="3 4">DSM 21376</strain>
    </source>
</reference>
<comment type="caution">
    <text evidence="3">The sequence shown here is derived from an EMBL/GenBank/DDBJ whole genome shotgun (WGS) entry which is preliminary data.</text>
</comment>
<dbReference type="eggNOG" id="COG0827">
    <property type="taxonomic scope" value="Bacteria"/>
</dbReference>
<dbReference type="GO" id="GO:0003677">
    <property type="term" value="F:DNA binding"/>
    <property type="evidence" value="ECO:0007669"/>
    <property type="project" value="InterPro"/>
</dbReference>
<dbReference type="GO" id="GO:0008170">
    <property type="term" value="F:N-methyltransferase activity"/>
    <property type="evidence" value="ECO:0007669"/>
    <property type="project" value="InterPro"/>
</dbReference>
<dbReference type="InterPro" id="IPR003356">
    <property type="entry name" value="DNA_methylase_A-5"/>
</dbReference>
<dbReference type="RefSeq" id="WP_056967324.1">
    <property type="nucleotide sequence ID" value="NZ_AYZF01000011.1"/>
</dbReference>
<feature type="domain" description="YtxK-like N-terminal helical" evidence="2">
    <location>
        <begin position="7"/>
        <end position="87"/>
    </location>
</feature>
<dbReference type="CDD" id="cd02440">
    <property type="entry name" value="AdoMet_MTases"/>
    <property type="match status" value="1"/>
</dbReference>
<dbReference type="Proteomes" id="UP000050961">
    <property type="component" value="Unassembled WGS sequence"/>
</dbReference>
<gene>
    <name evidence="3" type="ORF">FD15_GL001067</name>
</gene>
<keyword evidence="3" id="KW-0489">Methyltransferase</keyword>
<dbReference type="InterPro" id="IPR029063">
    <property type="entry name" value="SAM-dependent_MTases_sf"/>
</dbReference>